<dbReference type="Proteomes" id="UP000030982">
    <property type="component" value="Unassembled WGS sequence"/>
</dbReference>
<dbReference type="RefSeq" id="WP_043123569.1">
    <property type="nucleotide sequence ID" value="NZ_JTDL01000109.1"/>
</dbReference>
<proteinExistence type="predicted"/>
<dbReference type="OrthoDB" id="3733286at2"/>
<protein>
    <recommendedName>
        <fullName evidence="3">DUF892 family protein</fullName>
    </recommendedName>
</protein>
<gene>
    <name evidence="1" type="ORF">LK10_11185</name>
</gene>
<dbReference type="STRING" id="1338436.LK10_11185"/>
<evidence type="ECO:0008006" key="3">
    <source>
        <dbReference type="Google" id="ProtNLM"/>
    </source>
</evidence>
<accession>A0A0B2AM95</accession>
<evidence type="ECO:0000313" key="2">
    <source>
        <dbReference type="Proteomes" id="UP000030982"/>
    </source>
</evidence>
<dbReference type="AlphaFoldDB" id="A0A0B2AM95"/>
<name>A0A0B2AM95_9MICC</name>
<keyword evidence="2" id="KW-1185">Reference proteome</keyword>
<sequence>MSDVQPTSGQVDNEVLSNYLHSHIIAANSGKRLFEEAAKVWSGTPHGPTFERLAREVTEDSDELERIAKSLGVELPPHKQATAWIGEQASKLGPLNPAHAAGGHPSQLELEGLITAATGKSLLWETLLLLADQDTRIEALTVERLHDRALRQIRDLSEVMRSTAKTRFRPEAAPSS</sequence>
<organism evidence="1 2">
    <name type="scientific">Sinomonas humi</name>
    <dbReference type="NCBI Taxonomy" id="1338436"/>
    <lineage>
        <taxon>Bacteria</taxon>
        <taxon>Bacillati</taxon>
        <taxon>Actinomycetota</taxon>
        <taxon>Actinomycetes</taxon>
        <taxon>Micrococcales</taxon>
        <taxon>Micrococcaceae</taxon>
        <taxon>Sinomonas</taxon>
    </lineage>
</organism>
<comment type="caution">
    <text evidence="1">The sequence shown here is derived from an EMBL/GenBank/DDBJ whole genome shotgun (WGS) entry which is preliminary data.</text>
</comment>
<evidence type="ECO:0000313" key="1">
    <source>
        <dbReference type="EMBL" id="KHL02944.1"/>
    </source>
</evidence>
<reference evidence="1 2" key="1">
    <citation type="submission" date="2014-09" db="EMBL/GenBank/DDBJ databases">
        <title>Genome sequence of Sinomonas sp. MUSC 117.</title>
        <authorList>
            <person name="Lee L.-H."/>
        </authorList>
    </citation>
    <scope>NUCLEOTIDE SEQUENCE [LARGE SCALE GENOMIC DNA]</scope>
    <source>
        <strain evidence="1 2">MUSC 117</strain>
    </source>
</reference>
<dbReference type="EMBL" id="JTDL01000109">
    <property type="protein sequence ID" value="KHL02944.1"/>
    <property type="molecule type" value="Genomic_DNA"/>
</dbReference>